<feature type="active site" description="Proton donor/acceptor" evidence="2">
    <location>
        <position position="157"/>
    </location>
</feature>
<dbReference type="STRING" id="700015.Corgl_0469"/>
<feature type="compositionally biased region" description="Basic and acidic residues" evidence="3">
    <location>
        <begin position="481"/>
        <end position="493"/>
    </location>
</feature>
<dbReference type="Gene3D" id="2.40.260.10">
    <property type="entry name" value="Sortase"/>
    <property type="match status" value="1"/>
</dbReference>
<dbReference type="PROSITE" id="PS51257">
    <property type="entry name" value="PROKAR_LIPOPROTEIN"/>
    <property type="match status" value="1"/>
</dbReference>
<keyword evidence="4" id="KW-1133">Transmembrane helix</keyword>
<dbReference type="SUPFAM" id="SSF63817">
    <property type="entry name" value="Sortase"/>
    <property type="match status" value="1"/>
</dbReference>
<feature type="active site" description="Acyl-thioester intermediate" evidence="2">
    <location>
        <position position="219"/>
    </location>
</feature>
<dbReference type="RefSeq" id="WP_013708330.1">
    <property type="nucleotide sequence ID" value="NC_015389.1"/>
</dbReference>
<feature type="region of interest" description="Disordered" evidence="3">
    <location>
        <begin position="309"/>
        <end position="425"/>
    </location>
</feature>
<evidence type="ECO:0000256" key="2">
    <source>
        <dbReference type="PIRSR" id="PIRSR605754-1"/>
    </source>
</evidence>
<evidence type="ECO:0000313" key="5">
    <source>
        <dbReference type="EMBL" id="AEB06587.1"/>
    </source>
</evidence>
<dbReference type="EMBL" id="CP002628">
    <property type="protein sequence ID" value="AEB06587.1"/>
    <property type="molecule type" value="Genomic_DNA"/>
</dbReference>
<dbReference type="Proteomes" id="UP000006851">
    <property type="component" value="Chromosome"/>
</dbReference>
<dbReference type="AlphaFoldDB" id="F2N7B2"/>
<dbReference type="HOGENOM" id="CLU_532884_0_0_11"/>
<feature type="compositionally biased region" description="Basic residues" evidence="3">
    <location>
        <begin position="444"/>
        <end position="462"/>
    </location>
</feature>
<accession>F2N7B2</accession>
<reference evidence="6" key="1">
    <citation type="journal article" date="2013" name="Stand. Genomic Sci.">
        <title>Complete genome sequence of Coriobacterium glomerans type strain (PW2(T)) from the midgut of Pyrrhocoris apterus L. (red soldier bug).</title>
        <authorList>
            <person name="Stackebrandt E."/>
            <person name="Zeytun A."/>
            <person name="Lapidus A."/>
            <person name="Nolan M."/>
            <person name="Lucas S."/>
            <person name="Hammon N."/>
            <person name="Deshpande S."/>
            <person name="Cheng J.F."/>
            <person name="Tapia R."/>
            <person name="Goodwin L.A."/>
            <person name="Pitluck S."/>
            <person name="Liolios K."/>
            <person name="Pagani I."/>
            <person name="Ivanova N."/>
            <person name="Mavromatis K."/>
            <person name="Mikhailova N."/>
            <person name="Huntemann M."/>
            <person name="Pati A."/>
            <person name="Chen A."/>
            <person name="Palaniappan K."/>
            <person name="Chang Y.J."/>
            <person name="Land M."/>
            <person name="Hauser L."/>
            <person name="Rohde M."/>
            <person name="Pukall R."/>
            <person name="Goker M."/>
            <person name="Detter J.C."/>
            <person name="Woyke T."/>
            <person name="Bristow J."/>
            <person name="Eisen J.A."/>
            <person name="Markowitz V."/>
            <person name="Hugenholtz P."/>
            <person name="Kyrpides N.C."/>
            <person name="Klenk H.P."/>
        </authorList>
    </citation>
    <scope>NUCLEOTIDE SEQUENCE</scope>
    <source>
        <strain evidence="6">ATCC 49209 / DSM 20642 / JCM 10262 / PW2</strain>
    </source>
</reference>
<name>F2N7B2_CORGP</name>
<dbReference type="eggNOG" id="COG3764">
    <property type="taxonomic scope" value="Bacteria"/>
</dbReference>
<dbReference type="Pfam" id="PF04203">
    <property type="entry name" value="Sortase"/>
    <property type="match status" value="1"/>
</dbReference>
<dbReference type="InterPro" id="IPR023365">
    <property type="entry name" value="Sortase_dom-sf"/>
</dbReference>
<feature type="transmembrane region" description="Helical" evidence="4">
    <location>
        <begin position="9"/>
        <end position="31"/>
    </location>
</feature>
<proteinExistence type="predicted"/>
<sequence>MAKRRKGRLFASIIAALVFFVGVGCILYPYVSDWYQKYLQSKVIRNQQEIIQEKDRSSLEDELQQCIDYNARLLDNRTVLTDPFDPNNQPVTAREYSERLNLAGDGVMGDIVIPKIKVKLPIYHSTTEDVLQRGAGHLEGTSLPVGGKSTHAVIAGHNGLPSVKIFDDIGKLKVGDYFVIQVLGEDHAYSVTSTEVVLPEETNSLVIEHGQDLVTLVTCTPYGVNTHRLLVHAKRTELPDTWLNRDSKNTDFIPTSPKDIPLWVYTIGGLGIAGLIFSIYLILKRRKRRKRMQAQAIDAAETAAQIANLTGIKSPPKPANARSAPQRLSRRELSALQEHARRRERASRRHRASRLDSSRAPGADFTGRLDAEAPGAVPVLSKSSVRPSHRAPAGSPAPAADVTASMAPKRKRKAAPLQSSSDLKGFNKLIEELAFEDARAEKTAKKKRKQDKVKKGSKAQKAAKREKESKSNRDSKRHHDSKRDRDAKADRTSKSGKSAKTKKGSKRKKRA</sequence>
<evidence type="ECO:0000313" key="6">
    <source>
        <dbReference type="Proteomes" id="UP000006851"/>
    </source>
</evidence>
<organism evidence="5 6">
    <name type="scientific">Coriobacterium glomerans (strain ATCC 49209 / DSM 20642 / JCM 10262 / PW2)</name>
    <dbReference type="NCBI Taxonomy" id="700015"/>
    <lineage>
        <taxon>Bacteria</taxon>
        <taxon>Bacillati</taxon>
        <taxon>Actinomycetota</taxon>
        <taxon>Coriobacteriia</taxon>
        <taxon>Coriobacteriales</taxon>
        <taxon>Coriobacteriaceae</taxon>
        <taxon>Coriobacterium</taxon>
    </lineage>
</organism>
<feature type="region of interest" description="Disordered" evidence="3">
    <location>
        <begin position="440"/>
        <end position="511"/>
    </location>
</feature>
<feature type="compositionally biased region" description="Basic and acidic residues" evidence="3">
    <location>
        <begin position="463"/>
        <end position="474"/>
    </location>
</feature>
<dbReference type="OrthoDB" id="5242161at2"/>
<evidence type="ECO:0000256" key="3">
    <source>
        <dbReference type="SAM" id="MobiDB-lite"/>
    </source>
</evidence>
<feature type="compositionally biased region" description="Basic and acidic residues" evidence="3">
    <location>
        <begin position="329"/>
        <end position="341"/>
    </location>
</feature>
<dbReference type="KEGG" id="cgo:Corgl_0469"/>
<keyword evidence="4" id="KW-0472">Membrane</keyword>
<keyword evidence="4" id="KW-0812">Transmembrane</keyword>
<protein>
    <submittedName>
        <fullName evidence="5">Sortase family protein</fullName>
    </submittedName>
</protein>
<evidence type="ECO:0000256" key="4">
    <source>
        <dbReference type="SAM" id="Phobius"/>
    </source>
</evidence>
<keyword evidence="6" id="KW-1185">Reference proteome</keyword>
<gene>
    <name evidence="5" type="ordered locus">Corgl_0469</name>
</gene>
<feature type="compositionally biased region" description="Basic residues" evidence="3">
    <location>
        <begin position="342"/>
        <end position="352"/>
    </location>
</feature>
<dbReference type="InterPro" id="IPR005754">
    <property type="entry name" value="Sortase"/>
</dbReference>
<feature type="transmembrane region" description="Helical" evidence="4">
    <location>
        <begin position="262"/>
        <end position="283"/>
    </location>
</feature>
<dbReference type="NCBIfam" id="NF033745">
    <property type="entry name" value="class_C_sortase"/>
    <property type="match status" value="1"/>
</dbReference>
<keyword evidence="1" id="KW-0378">Hydrolase</keyword>
<dbReference type="InterPro" id="IPR042002">
    <property type="entry name" value="Sortase_C"/>
</dbReference>
<dbReference type="GO" id="GO:0016787">
    <property type="term" value="F:hydrolase activity"/>
    <property type="evidence" value="ECO:0007669"/>
    <property type="project" value="UniProtKB-KW"/>
</dbReference>
<dbReference type="CDD" id="cd05827">
    <property type="entry name" value="Sortase_C"/>
    <property type="match status" value="1"/>
</dbReference>
<dbReference type="NCBIfam" id="TIGR01076">
    <property type="entry name" value="sortase_fam"/>
    <property type="match status" value="1"/>
</dbReference>
<feature type="compositionally biased region" description="Basic residues" evidence="3">
    <location>
        <begin position="497"/>
        <end position="511"/>
    </location>
</feature>
<evidence type="ECO:0000256" key="1">
    <source>
        <dbReference type="ARBA" id="ARBA00022801"/>
    </source>
</evidence>